<organism evidence="15 16">
    <name type="scientific">Candidatus Thiodiazotropha endoloripes</name>
    <dbReference type="NCBI Taxonomy" id="1818881"/>
    <lineage>
        <taxon>Bacteria</taxon>
        <taxon>Pseudomonadati</taxon>
        <taxon>Pseudomonadota</taxon>
        <taxon>Gammaproteobacteria</taxon>
        <taxon>Chromatiales</taxon>
        <taxon>Sedimenticolaceae</taxon>
        <taxon>Candidatus Thiodiazotropha</taxon>
    </lineage>
</organism>
<evidence type="ECO:0000256" key="9">
    <source>
        <dbReference type="ARBA" id="ARBA00023316"/>
    </source>
</evidence>
<comment type="function">
    <text evidence="10 11">Involved in cell wall formation. Catalyzes the final step in the synthesis of UDP-N-acetylmuramoyl-pentapeptide, the precursor of murein.</text>
</comment>
<keyword evidence="6 10" id="KW-0133">Cell shape</keyword>
<evidence type="ECO:0000256" key="5">
    <source>
        <dbReference type="ARBA" id="ARBA00022840"/>
    </source>
</evidence>
<dbReference type="InterPro" id="IPR005863">
    <property type="entry name" value="UDP-N-AcMur_synth"/>
</dbReference>
<keyword evidence="4 10" id="KW-0547">Nucleotide-binding</keyword>
<gene>
    <name evidence="10" type="primary">murF</name>
    <name evidence="15" type="ORF">A3196_18690</name>
</gene>
<comment type="pathway">
    <text evidence="10 11">Cell wall biogenesis; peptidoglycan biosynthesis.</text>
</comment>
<dbReference type="InterPro" id="IPR000713">
    <property type="entry name" value="Mur_ligase_N"/>
</dbReference>
<keyword evidence="2 10" id="KW-0436">Ligase</keyword>
<comment type="similarity">
    <text evidence="10">Belongs to the MurCDEF family. MurF subfamily.</text>
</comment>
<evidence type="ECO:0000256" key="10">
    <source>
        <dbReference type="HAMAP-Rule" id="MF_02019"/>
    </source>
</evidence>
<comment type="caution">
    <text evidence="15">The sequence shown here is derived from an EMBL/GenBank/DDBJ whole genome shotgun (WGS) entry which is preliminary data.</text>
</comment>
<dbReference type="HAMAP" id="MF_02019">
    <property type="entry name" value="MurF"/>
    <property type="match status" value="1"/>
</dbReference>
<dbReference type="GO" id="GO:0051301">
    <property type="term" value="P:cell division"/>
    <property type="evidence" value="ECO:0007669"/>
    <property type="project" value="UniProtKB-KW"/>
</dbReference>
<keyword evidence="8 10" id="KW-0131">Cell cycle</keyword>
<dbReference type="Gene3D" id="3.40.1390.10">
    <property type="entry name" value="MurE/MurF, N-terminal domain"/>
    <property type="match status" value="1"/>
</dbReference>
<evidence type="ECO:0000256" key="7">
    <source>
        <dbReference type="ARBA" id="ARBA00022984"/>
    </source>
</evidence>
<dbReference type="SUPFAM" id="SSF63418">
    <property type="entry name" value="MurE/MurF N-terminal domain"/>
    <property type="match status" value="1"/>
</dbReference>
<evidence type="ECO:0000313" key="15">
    <source>
        <dbReference type="EMBL" id="ODB94546.1"/>
    </source>
</evidence>
<dbReference type="GO" id="GO:0008766">
    <property type="term" value="F:UDP-N-acetylmuramoylalanyl-D-glutamyl-2,6-diaminopimelate-D-alanyl-D-alanine ligase activity"/>
    <property type="evidence" value="ECO:0007669"/>
    <property type="project" value="RHEA"/>
</dbReference>
<dbReference type="Pfam" id="PF01225">
    <property type="entry name" value="Mur_ligase"/>
    <property type="match status" value="1"/>
</dbReference>
<dbReference type="GO" id="GO:0005524">
    <property type="term" value="F:ATP binding"/>
    <property type="evidence" value="ECO:0007669"/>
    <property type="project" value="UniProtKB-UniRule"/>
</dbReference>
<comment type="catalytic activity">
    <reaction evidence="10 11">
        <text>D-alanyl-D-alanine + UDP-N-acetyl-alpha-D-muramoyl-L-alanyl-gamma-D-glutamyl-meso-2,6-diaminopimelate + ATP = UDP-N-acetyl-alpha-D-muramoyl-L-alanyl-gamma-D-glutamyl-meso-2,6-diaminopimeloyl-D-alanyl-D-alanine + ADP + phosphate + H(+)</text>
        <dbReference type="Rhea" id="RHEA:28374"/>
        <dbReference type="ChEBI" id="CHEBI:15378"/>
        <dbReference type="ChEBI" id="CHEBI:30616"/>
        <dbReference type="ChEBI" id="CHEBI:43474"/>
        <dbReference type="ChEBI" id="CHEBI:57822"/>
        <dbReference type="ChEBI" id="CHEBI:61386"/>
        <dbReference type="ChEBI" id="CHEBI:83905"/>
        <dbReference type="ChEBI" id="CHEBI:456216"/>
        <dbReference type="EC" id="6.3.2.10"/>
    </reaction>
</comment>
<dbReference type="SUPFAM" id="SSF53244">
    <property type="entry name" value="MurD-like peptide ligases, peptide-binding domain"/>
    <property type="match status" value="1"/>
</dbReference>
<dbReference type="InterPro" id="IPR013221">
    <property type="entry name" value="Mur_ligase_cen"/>
</dbReference>
<dbReference type="InterPro" id="IPR036565">
    <property type="entry name" value="Mur-like_cat_sf"/>
</dbReference>
<protein>
    <recommendedName>
        <fullName evidence="10 11">UDP-N-acetylmuramoyl-tripeptide--D-alanyl-D-alanine ligase</fullName>
        <ecNumber evidence="10 11">6.3.2.10</ecNumber>
    </recommendedName>
    <alternativeName>
        <fullName evidence="10">D-alanyl-D-alanine-adding enzyme</fullName>
    </alternativeName>
</protein>
<dbReference type="EC" id="6.3.2.10" evidence="10 11"/>
<keyword evidence="1 10" id="KW-0963">Cytoplasm</keyword>
<dbReference type="Proteomes" id="UP000094849">
    <property type="component" value="Unassembled WGS sequence"/>
</dbReference>
<dbReference type="GO" id="GO:0071555">
    <property type="term" value="P:cell wall organization"/>
    <property type="evidence" value="ECO:0007669"/>
    <property type="project" value="UniProtKB-KW"/>
</dbReference>
<dbReference type="Pfam" id="PF08245">
    <property type="entry name" value="Mur_ligase_M"/>
    <property type="match status" value="1"/>
</dbReference>
<keyword evidence="9 10" id="KW-0961">Cell wall biogenesis/degradation</keyword>
<keyword evidence="5 10" id="KW-0067">ATP-binding</keyword>
<dbReference type="GO" id="GO:0008360">
    <property type="term" value="P:regulation of cell shape"/>
    <property type="evidence" value="ECO:0007669"/>
    <property type="project" value="UniProtKB-KW"/>
</dbReference>
<dbReference type="SUPFAM" id="SSF53623">
    <property type="entry name" value="MurD-like peptide ligases, catalytic domain"/>
    <property type="match status" value="1"/>
</dbReference>
<evidence type="ECO:0000259" key="12">
    <source>
        <dbReference type="Pfam" id="PF01225"/>
    </source>
</evidence>
<dbReference type="GO" id="GO:0005737">
    <property type="term" value="C:cytoplasm"/>
    <property type="evidence" value="ECO:0007669"/>
    <property type="project" value="UniProtKB-SubCell"/>
</dbReference>
<dbReference type="AlphaFoldDB" id="A0A1E2UIY1"/>
<dbReference type="EMBL" id="LVJZ01000004">
    <property type="protein sequence ID" value="ODB94546.1"/>
    <property type="molecule type" value="Genomic_DNA"/>
</dbReference>
<reference evidence="15 16" key="1">
    <citation type="submission" date="2016-03" db="EMBL/GenBank/DDBJ databases">
        <title>Chemosynthetic sulphur-oxidizing symbionts of marine invertebrate animals are capable of nitrogen fixation.</title>
        <authorList>
            <person name="Petersen J.M."/>
            <person name="Kemper A."/>
            <person name="Gruber-Vodicka H."/>
            <person name="Cardini U."/>
            <person name="Geest Mvander."/>
            <person name="Kleiner M."/>
            <person name="Bulgheresi S."/>
            <person name="Fussmann M."/>
            <person name="Herbold C."/>
            <person name="Seah B.K.B."/>
            <person name="Antony C.Paul."/>
            <person name="Liu D."/>
            <person name="Belitz A."/>
            <person name="Weber M."/>
        </authorList>
    </citation>
    <scope>NUCLEOTIDE SEQUENCE [LARGE SCALE GENOMIC DNA]</scope>
    <source>
        <strain evidence="15">G_D</strain>
    </source>
</reference>
<dbReference type="OrthoDB" id="9801978at2"/>
<evidence type="ECO:0000256" key="2">
    <source>
        <dbReference type="ARBA" id="ARBA00022598"/>
    </source>
</evidence>
<feature type="binding site" evidence="10">
    <location>
        <begin position="107"/>
        <end position="113"/>
    </location>
    <ligand>
        <name>ATP</name>
        <dbReference type="ChEBI" id="CHEBI:30616"/>
    </ligand>
</feature>
<feature type="domain" description="Mur ligase N-terminal catalytic" evidence="12">
    <location>
        <begin position="23"/>
        <end position="71"/>
    </location>
</feature>
<evidence type="ECO:0000256" key="1">
    <source>
        <dbReference type="ARBA" id="ARBA00022490"/>
    </source>
</evidence>
<dbReference type="Gene3D" id="3.90.190.20">
    <property type="entry name" value="Mur ligase, C-terminal domain"/>
    <property type="match status" value="1"/>
</dbReference>
<dbReference type="InterPro" id="IPR035911">
    <property type="entry name" value="MurE/MurF_N"/>
</dbReference>
<keyword evidence="7 10" id="KW-0573">Peptidoglycan synthesis</keyword>
<evidence type="ECO:0000256" key="6">
    <source>
        <dbReference type="ARBA" id="ARBA00022960"/>
    </source>
</evidence>
<name>A0A1E2UIY1_9GAMM</name>
<feature type="domain" description="Mur ligase C-terminal" evidence="13">
    <location>
        <begin position="319"/>
        <end position="438"/>
    </location>
</feature>
<dbReference type="Pfam" id="PF02875">
    <property type="entry name" value="Mur_ligase_C"/>
    <property type="match status" value="1"/>
</dbReference>
<dbReference type="STRING" id="1818881.A3196_18690"/>
<evidence type="ECO:0000256" key="3">
    <source>
        <dbReference type="ARBA" id="ARBA00022618"/>
    </source>
</evidence>
<proteinExistence type="inferred from homology"/>
<dbReference type="InterPro" id="IPR004101">
    <property type="entry name" value="Mur_ligase_C"/>
</dbReference>
<feature type="domain" description="Mur ligase central" evidence="14">
    <location>
        <begin position="105"/>
        <end position="295"/>
    </location>
</feature>
<dbReference type="GO" id="GO:0009252">
    <property type="term" value="P:peptidoglycan biosynthetic process"/>
    <property type="evidence" value="ECO:0007669"/>
    <property type="project" value="UniProtKB-UniRule"/>
</dbReference>
<accession>A0A1E2UIY1</accession>
<evidence type="ECO:0000256" key="8">
    <source>
        <dbReference type="ARBA" id="ARBA00023306"/>
    </source>
</evidence>
<evidence type="ECO:0000313" key="16">
    <source>
        <dbReference type="Proteomes" id="UP000094849"/>
    </source>
</evidence>
<comment type="subcellular location">
    <subcellularLocation>
        <location evidence="10 11">Cytoplasm</location>
    </subcellularLocation>
</comment>
<evidence type="ECO:0000256" key="4">
    <source>
        <dbReference type="ARBA" id="ARBA00022741"/>
    </source>
</evidence>
<dbReference type="PANTHER" id="PTHR43024:SF1">
    <property type="entry name" value="UDP-N-ACETYLMURAMOYL-TRIPEPTIDE--D-ALANYL-D-ALANINE LIGASE"/>
    <property type="match status" value="1"/>
</dbReference>
<dbReference type="InterPro" id="IPR036615">
    <property type="entry name" value="Mur_ligase_C_dom_sf"/>
</dbReference>
<dbReference type="UniPathway" id="UPA00219"/>
<keyword evidence="3 10" id="KW-0132">Cell division</keyword>
<evidence type="ECO:0000259" key="14">
    <source>
        <dbReference type="Pfam" id="PF08245"/>
    </source>
</evidence>
<keyword evidence="16" id="KW-1185">Reference proteome</keyword>
<dbReference type="GO" id="GO:0047480">
    <property type="term" value="F:UDP-N-acetylmuramoyl-tripeptide-D-alanyl-D-alanine ligase activity"/>
    <property type="evidence" value="ECO:0007669"/>
    <property type="project" value="UniProtKB-UniRule"/>
</dbReference>
<dbReference type="RefSeq" id="WP_069019493.1">
    <property type="nucleotide sequence ID" value="NZ_LVJY01000003.1"/>
</dbReference>
<sequence length="455" mass="48267">MNSLSLAEVAQELEAVHQGANVHFHSVSTDTRTIQPGDLFVALSGPNFDGHRFIGQAMEKGAVAAMVSELQAGEFPQLQVTDTRIGLGRLAALWRDRVEVPIVAITGSNGKTTVKELLASILGIRGSVLATRGNLNNEIGLPLTLLRLQDEQCAVIEMGANHPGEIGYLSQITRPDVALINNAGAAHLEGFGDLNGVAHAKGEILSGLRPTGIGVLNADDRFFPLWRELCGERQMISFGTSPKADVQSDLSQAGMRWSEQGFQNHMQVSYRGEQFSVQLSLAGRHNLMNALAAIAGALAMECDIEQIQMGLAGVQAVAGRLRLHHTAAGYRLIDDSYNANPDSVDAAIEVLSGATGTRYLVLGDLAELGDEAEALHAGIGERARQAGLEHLFSLGELSRGAVQSFGDGGKAFTELDQLVDALHAAARSGDAVLVKGSRSAGMDRVVERLMSEGRG</sequence>
<evidence type="ECO:0000256" key="11">
    <source>
        <dbReference type="RuleBase" id="RU004136"/>
    </source>
</evidence>
<dbReference type="PANTHER" id="PTHR43024">
    <property type="entry name" value="UDP-N-ACETYLMURAMOYL-TRIPEPTIDE--D-ALANYL-D-ALANINE LIGASE"/>
    <property type="match status" value="1"/>
</dbReference>
<dbReference type="Gene3D" id="3.40.1190.10">
    <property type="entry name" value="Mur-like, catalytic domain"/>
    <property type="match status" value="1"/>
</dbReference>
<dbReference type="InterPro" id="IPR051046">
    <property type="entry name" value="MurCDEF_CellWall_CoF430Synth"/>
</dbReference>
<dbReference type="NCBIfam" id="TIGR01143">
    <property type="entry name" value="murF"/>
    <property type="match status" value="1"/>
</dbReference>
<evidence type="ECO:0000259" key="13">
    <source>
        <dbReference type="Pfam" id="PF02875"/>
    </source>
</evidence>